<evidence type="ECO:0000313" key="5">
    <source>
        <dbReference type="Proteomes" id="UP001285354"/>
    </source>
</evidence>
<comment type="caution">
    <text evidence="4">The sequence shown here is derived from an EMBL/GenBank/DDBJ whole genome shotgun (WGS) entry which is preliminary data.</text>
</comment>
<dbReference type="GO" id="GO:0005783">
    <property type="term" value="C:endoplasmic reticulum"/>
    <property type="evidence" value="ECO:0007669"/>
    <property type="project" value="TreeGrafter"/>
</dbReference>
<dbReference type="AlphaFoldDB" id="A0AAD9T058"/>
<evidence type="ECO:0000313" key="4">
    <source>
        <dbReference type="EMBL" id="KAK2626712.1"/>
    </source>
</evidence>
<reference evidence="4" key="1">
    <citation type="submission" date="2023-06" db="EMBL/GenBank/DDBJ databases">
        <title>Draft genome of Marssonina rosae.</title>
        <authorList>
            <person name="Cheng Q."/>
        </authorList>
    </citation>
    <scope>NUCLEOTIDE SEQUENCE</scope>
    <source>
        <strain evidence="4">R4</strain>
    </source>
</reference>
<keyword evidence="2" id="KW-1133">Transmembrane helix</keyword>
<feature type="transmembrane region" description="Helical" evidence="2">
    <location>
        <begin position="68"/>
        <end position="86"/>
    </location>
</feature>
<dbReference type="PANTHER" id="PTHR39405">
    <property type="entry name" value="DSC E3 UBIQUITIN LIGASE COMPLEX SUBUNIT 4"/>
    <property type="match status" value="1"/>
</dbReference>
<dbReference type="EMBL" id="JAUBYV010000005">
    <property type="protein sequence ID" value="KAK2626712.1"/>
    <property type="molecule type" value="Genomic_DNA"/>
</dbReference>
<keyword evidence="2" id="KW-0812">Transmembrane</keyword>
<feature type="region of interest" description="Disordered" evidence="1">
    <location>
        <begin position="242"/>
        <end position="283"/>
    </location>
</feature>
<name>A0AAD9T058_9HELO</name>
<dbReference type="GO" id="GO:0032933">
    <property type="term" value="P:SREBP signaling pathway"/>
    <property type="evidence" value="ECO:0007669"/>
    <property type="project" value="InterPro"/>
</dbReference>
<sequence>MNNDSAANDLPSSETQTPAQTPVLSERTTATAGDNVPEPALTTNDARSPAQKTAHAQIKKKQEFITSLMLNLDILIYVELSILYYMDCSLFRLLLRSVNQMMFLTPKPTFIPPAPQHGPYIGAIFLPNIICILLHLCTARPEAGEAMRGYLHGGIIIDLIGYKGPTSKCHLLLLDLLVLVLQCFMLAVHVEKGRLSTIKDAFKTSSVTPVTMVQGEAVAVTQDLNAEERGERNDAIITSNSDMEMQVMMPQNNGSSSRSDEGDGDRERQRLRAESPPPQEEEFDTTLELLWSGTAIVNDFHILHNLRRQWQNYGSATESALQTVGFSAEFAAVTASRRMNAASSRFQRDVEPLET</sequence>
<feature type="compositionally biased region" description="Polar residues" evidence="1">
    <location>
        <begin position="242"/>
        <end position="253"/>
    </location>
</feature>
<gene>
    <name evidence="4" type="ORF">QTJ16_003887</name>
</gene>
<keyword evidence="5" id="KW-1185">Reference proteome</keyword>
<feature type="domain" description="DUF1746" evidence="3">
    <location>
        <begin position="71"/>
        <end position="185"/>
    </location>
</feature>
<proteinExistence type="predicted"/>
<keyword evidence="2" id="KW-0472">Membrane</keyword>
<feature type="compositionally biased region" description="Polar residues" evidence="1">
    <location>
        <begin position="1"/>
        <end position="32"/>
    </location>
</feature>
<evidence type="ECO:0000259" key="3">
    <source>
        <dbReference type="Pfam" id="PF08508"/>
    </source>
</evidence>
<protein>
    <recommendedName>
        <fullName evidence="3">DUF1746 domain-containing protein</fullName>
    </recommendedName>
</protein>
<dbReference type="InterPro" id="IPR013715">
    <property type="entry name" value="DUF1746"/>
</dbReference>
<dbReference type="Pfam" id="PF08508">
    <property type="entry name" value="DUF1746"/>
    <property type="match status" value="1"/>
</dbReference>
<feature type="region of interest" description="Disordered" evidence="1">
    <location>
        <begin position="1"/>
        <end position="51"/>
    </location>
</feature>
<accession>A0AAD9T058</accession>
<dbReference type="GO" id="GO:0044695">
    <property type="term" value="C:Dsc E3 ubiquitin ligase complex"/>
    <property type="evidence" value="ECO:0007669"/>
    <property type="project" value="InterPro"/>
</dbReference>
<feature type="compositionally biased region" description="Basic and acidic residues" evidence="1">
    <location>
        <begin position="258"/>
        <end position="273"/>
    </location>
</feature>
<evidence type="ECO:0000256" key="1">
    <source>
        <dbReference type="SAM" id="MobiDB-lite"/>
    </source>
</evidence>
<evidence type="ECO:0000256" key="2">
    <source>
        <dbReference type="SAM" id="Phobius"/>
    </source>
</evidence>
<organism evidence="4 5">
    <name type="scientific">Diplocarpon rosae</name>
    <dbReference type="NCBI Taxonomy" id="946125"/>
    <lineage>
        <taxon>Eukaryota</taxon>
        <taxon>Fungi</taxon>
        <taxon>Dikarya</taxon>
        <taxon>Ascomycota</taxon>
        <taxon>Pezizomycotina</taxon>
        <taxon>Leotiomycetes</taxon>
        <taxon>Helotiales</taxon>
        <taxon>Drepanopezizaceae</taxon>
        <taxon>Diplocarpon</taxon>
    </lineage>
</organism>
<dbReference type="InterPro" id="IPR038967">
    <property type="entry name" value="Dsc4-like"/>
</dbReference>
<dbReference type="PANTHER" id="PTHR39405:SF1">
    <property type="entry name" value="DSC E3 UBIQUITIN LIGASE COMPLEX SUBUNIT 4"/>
    <property type="match status" value="1"/>
</dbReference>
<dbReference type="Proteomes" id="UP001285354">
    <property type="component" value="Unassembled WGS sequence"/>
</dbReference>